<dbReference type="KEGG" id="dci:113470484"/>
<gene>
    <name evidence="2" type="primary">LOC113470484</name>
</gene>
<dbReference type="Proteomes" id="UP000079169">
    <property type="component" value="Unplaced"/>
</dbReference>
<name>A0A3Q0J8L7_DIACI</name>
<evidence type="ECO:0000313" key="1">
    <source>
        <dbReference type="Proteomes" id="UP000079169"/>
    </source>
</evidence>
<accession>A0A3Q0J8L7</accession>
<evidence type="ECO:0000313" key="2">
    <source>
        <dbReference type="RefSeq" id="XP_026684776.1"/>
    </source>
</evidence>
<dbReference type="PaxDb" id="121845-A0A3Q0J8L7"/>
<keyword evidence="1" id="KW-1185">Reference proteome</keyword>
<protein>
    <submittedName>
        <fullName evidence="2">Elongation factor-like GTPase 1 isoform X1</fullName>
    </submittedName>
</protein>
<dbReference type="STRING" id="121845.A0A3Q0J8L7"/>
<reference evidence="2" key="1">
    <citation type="submission" date="2025-08" db="UniProtKB">
        <authorList>
            <consortium name="RefSeq"/>
        </authorList>
    </citation>
    <scope>IDENTIFICATION</scope>
</reference>
<dbReference type="GeneID" id="113470484"/>
<proteinExistence type="predicted"/>
<sequence>MIGVGFKLLEWMRNDSLTNQNTFYGPLSGQIMATIKEGCRKAFQIQPQRLMAAMYTCNIQVSSEVLGKFLFFIRLKTE</sequence>
<dbReference type="RefSeq" id="XP_026684776.1">
    <property type="nucleotide sequence ID" value="XM_026828975.1"/>
</dbReference>
<organism evidence="1 2">
    <name type="scientific">Diaphorina citri</name>
    <name type="common">Asian citrus psyllid</name>
    <dbReference type="NCBI Taxonomy" id="121845"/>
    <lineage>
        <taxon>Eukaryota</taxon>
        <taxon>Metazoa</taxon>
        <taxon>Ecdysozoa</taxon>
        <taxon>Arthropoda</taxon>
        <taxon>Hexapoda</taxon>
        <taxon>Insecta</taxon>
        <taxon>Pterygota</taxon>
        <taxon>Neoptera</taxon>
        <taxon>Paraneoptera</taxon>
        <taxon>Hemiptera</taxon>
        <taxon>Sternorrhyncha</taxon>
        <taxon>Psylloidea</taxon>
        <taxon>Psyllidae</taxon>
        <taxon>Diaphorininae</taxon>
        <taxon>Diaphorina</taxon>
    </lineage>
</organism>
<dbReference type="AlphaFoldDB" id="A0A3Q0J8L7"/>